<reference evidence="3 4" key="1">
    <citation type="submission" date="2020-08" db="EMBL/GenBank/DDBJ databases">
        <title>Genome sequence of Thermomonas brevis KACC 16975T.</title>
        <authorList>
            <person name="Hyun D.-W."/>
            <person name="Bae J.-W."/>
        </authorList>
    </citation>
    <scope>NUCLEOTIDE SEQUENCE [LARGE SCALE GENOMIC DNA]</scope>
    <source>
        <strain evidence="3 4">KACC 16975</strain>
    </source>
</reference>
<dbReference type="Gene3D" id="2.30.30.40">
    <property type="entry name" value="SH3 Domains"/>
    <property type="match status" value="1"/>
</dbReference>
<dbReference type="InterPro" id="IPR014593">
    <property type="entry name" value="UCP034961_SH3_2"/>
</dbReference>
<dbReference type="RefSeq" id="WP_187571656.1">
    <property type="nucleotide sequence ID" value="NZ_CP060711.1"/>
</dbReference>
<protein>
    <submittedName>
        <fullName evidence="3">Peptide-binding protein</fullName>
    </submittedName>
</protein>
<dbReference type="SUPFAM" id="SSF50044">
    <property type="entry name" value="SH3-domain"/>
    <property type="match status" value="2"/>
</dbReference>
<evidence type="ECO:0000256" key="1">
    <source>
        <dbReference type="ARBA" id="ARBA00022443"/>
    </source>
</evidence>
<dbReference type="InterPro" id="IPR001452">
    <property type="entry name" value="SH3_domain"/>
</dbReference>
<sequence>MQARVHTPYRTQYASPIGWRAGEVVAVGARDTEWPDFAWITTADGNAGWGPADWLQPRDDGRATALRDYSARELDADAGDALHLHQELGGWWWAERGDGTRGWIPARNLEIIDETSA</sequence>
<feature type="domain" description="SH3" evidence="2">
    <location>
        <begin position="58"/>
        <end position="114"/>
    </location>
</feature>
<dbReference type="PIRSF" id="PIRSF034961">
    <property type="entry name" value="UCP034961_SH3_2"/>
    <property type="match status" value="1"/>
</dbReference>
<organism evidence="3 4">
    <name type="scientific">Thermomonas brevis</name>
    <dbReference type="NCBI Taxonomy" id="215691"/>
    <lineage>
        <taxon>Bacteria</taxon>
        <taxon>Pseudomonadati</taxon>
        <taxon>Pseudomonadota</taxon>
        <taxon>Gammaproteobacteria</taxon>
        <taxon>Lysobacterales</taxon>
        <taxon>Lysobacteraceae</taxon>
        <taxon>Thermomonas</taxon>
    </lineage>
</organism>
<name>A0A7G9QX37_9GAMM</name>
<dbReference type="AlphaFoldDB" id="A0A7G9QX37"/>
<keyword evidence="1" id="KW-0728">SH3 domain</keyword>
<dbReference type="CDD" id="cd00174">
    <property type="entry name" value="SH3"/>
    <property type="match status" value="1"/>
</dbReference>
<dbReference type="SMART" id="SM00326">
    <property type="entry name" value="SH3"/>
    <property type="match status" value="1"/>
</dbReference>
<dbReference type="PROSITE" id="PS50002">
    <property type="entry name" value="SH3"/>
    <property type="match status" value="1"/>
</dbReference>
<dbReference type="EMBL" id="CP060711">
    <property type="protein sequence ID" value="QNN47912.1"/>
    <property type="molecule type" value="Genomic_DNA"/>
</dbReference>
<evidence type="ECO:0000313" key="4">
    <source>
        <dbReference type="Proteomes" id="UP000515977"/>
    </source>
</evidence>
<gene>
    <name evidence="3" type="ORF">H9L17_07245</name>
</gene>
<dbReference type="InterPro" id="IPR036028">
    <property type="entry name" value="SH3-like_dom_sf"/>
</dbReference>
<evidence type="ECO:0000259" key="2">
    <source>
        <dbReference type="PROSITE" id="PS50002"/>
    </source>
</evidence>
<dbReference type="Proteomes" id="UP000515977">
    <property type="component" value="Chromosome"/>
</dbReference>
<dbReference type="Pfam" id="PF07653">
    <property type="entry name" value="SH3_2"/>
    <property type="match status" value="2"/>
</dbReference>
<dbReference type="KEGG" id="tbv:H9L17_07245"/>
<accession>A0A7G9QX37</accession>
<keyword evidence="4" id="KW-1185">Reference proteome</keyword>
<proteinExistence type="predicted"/>
<evidence type="ECO:0000313" key="3">
    <source>
        <dbReference type="EMBL" id="QNN47912.1"/>
    </source>
</evidence>